<gene>
    <name evidence="2" type="ORF">PF010_g28905</name>
</gene>
<dbReference type="EMBL" id="QXFX01004540">
    <property type="protein sequence ID" value="KAE9063671.1"/>
    <property type="molecule type" value="Genomic_DNA"/>
</dbReference>
<dbReference type="Proteomes" id="UP000488956">
    <property type="component" value="Unassembled WGS sequence"/>
</dbReference>
<proteinExistence type="predicted"/>
<evidence type="ECO:0000256" key="1">
    <source>
        <dbReference type="SAM" id="MobiDB-lite"/>
    </source>
</evidence>
<comment type="caution">
    <text evidence="2">The sequence shown here is derived from an EMBL/GenBank/DDBJ whole genome shotgun (WGS) entry which is preliminary data.</text>
</comment>
<sequence length="35" mass="3562">MTNASSRQKANNAKTNGKNAPTPTAAAAPVTALHR</sequence>
<reference evidence="2 3" key="1">
    <citation type="submission" date="2018-09" db="EMBL/GenBank/DDBJ databases">
        <title>Genomic investigation of the strawberry pathogen Phytophthora fragariae indicates pathogenicity is determined by transcriptional variation in three key races.</title>
        <authorList>
            <person name="Adams T.M."/>
            <person name="Armitage A.D."/>
            <person name="Sobczyk M.K."/>
            <person name="Bates H.J."/>
            <person name="Dunwell J.M."/>
            <person name="Nellist C.F."/>
            <person name="Harrison R.J."/>
        </authorList>
    </citation>
    <scope>NUCLEOTIDE SEQUENCE [LARGE SCALE GENOMIC DNA]</scope>
    <source>
        <strain evidence="2 3">ONT-3</strain>
    </source>
</reference>
<name>A0A6G0JQJ5_9STRA</name>
<feature type="compositionally biased region" description="Low complexity" evidence="1">
    <location>
        <begin position="9"/>
        <end position="35"/>
    </location>
</feature>
<evidence type="ECO:0000313" key="2">
    <source>
        <dbReference type="EMBL" id="KAE9063671.1"/>
    </source>
</evidence>
<protein>
    <submittedName>
        <fullName evidence="2">Uncharacterized protein</fullName>
    </submittedName>
</protein>
<dbReference type="AlphaFoldDB" id="A0A6G0JQJ5"/>
<organism evidence="2 3">
    <name type="scientific">Phytophthora fragariae</name>
    <dbReference type="NCBI Taxonomy" id="53985"/>
    <lineage>
        <taxon>Eukaryota</taxon>
        <taxon>Sar</taxon>
        <taxon>Stramenopiles</taxon>
        <taxon>Oomycota</taxon>
        <taxon>Peronosporomycetes</taxon>
        <taxon>Peronosporales</taxon>
        <taxon>Peronosporaceae</taxon>
        <taxon>Phytophthora</taxon>
    </lineage>
</organism>
<accession>A0A6G0JQJ5</accession>
<feature type="region of interest" description="Disordered" evidence="1">
    <location>
        <begin position="1"/>
        <end position="35"/>
    </location>
</feature>
<evidence type="ECO:0000313" key="3">
    <source>
        <dbReference type="Proteomes" id="UP000488956"/>
    </source>
</evidence>